<dbReference type="EMBL" id="AP013070">
    <property type="protein sequence ID" value="BAN53080.1"/>
    <property type="molecule type" value="Genomic_DNA"/>
</dbReference>
<dbReference type="RefSeq" id="WP_016498386.1">
    <property type="nucleotide sequence ID" value="NC_021505.1"/>
</dbReference>
<evidence type="ECO:0000313" key="2">
    <source>
        <dbReference type="Proteomes" id="UP000016702"/>
    </source>
</evidence>
<organism evidence="1 2">
    <name type="scientific">Pseudomonas putida NBRC 14164</name>
    <dbReference type="NCBI Taxonomy" id="1211579"/>
    <lineage>
        <taxon>Bacteria</taxon>
        <taxon>Pseudomonadati</taxon>
        <taxon>Pseudomonadota</taxon>
        <taxon>Gammaproteobacteria</taxon>
        <taxon>Pseudomonadales</taxon>
        <taxon>Pseudomonadaceae</taxon>
        <taxon>Pseudomonas</taxon>
    </lineage>
</organism>
<evidence type="ECO:0000313" key="1">
    <source>
        <dbReference type="EMBL" id="BAN53080.1"/>
    </source>
</evidence>
<protein>
    <submittedName>
        <fullName evidence="1">Uncharacterized protein</fullName>
    </submittedName>
</protein>
<dbReference type="Proteomes" id="UP000016702">
    <property type="component" value="Chromosome"/>
</dbReference>
<reference evidence="1 2" key="1">
    <citation type="journal article" date="2014" name="Genome Announc.">
        <title>The Complete Genome Sequence of Pseudomonas putida NBRC 14164T Confirms High Intraspecies Variation.</title>
        <authorList>
            <person name="Ohji S."/>
            <person name="Yamazoe A."/>
            <person name="Hosoyama A."/>
            <person name="Tsuchikane K."/>
            <person name="Ezaki T."/>
            <person name="Fujita N."/>
        </authorList>
    </citation>
    <scope>NUCLEOTIDE SEQUENCE [LARGE SCALE GENOMIC DNA]</scope>
    <source>
        <strain evidence="1 2">NBRC 14164</strain>
    </source>
</reference>
<sequence length="144" mass="15922">MPKFIKMLSPRYRAKKKAQKEAKAKMDVQEAFDKGIEKGREEGFVEGFEAGGDALGQASYMEGLNVGLATGAAQGRLFERKLLRNAALSKSMEGVPATEVIEMFADNSTDQLFRTVQDQGMEIRSLSFSIGEGEIITISKPRRR</sequence>
<keyword evidence="2" id="KW-1185">Reference proteome</keyword>
<name>A0ABM7EBK5_PSEPU</name>
<proteinExistence type="predicted"/>
<gene>
    <name evidence="1" type="ORF">PP4_12270</name>
</gene>
<dbReference type="GeneID" id="45522760"/>
<accession>A0ABM7EBK5</accession>